<proteinExistence type="predicted"/>
<dbReference type="Proteomes" id="UP001176940">
    <property type="component" value="Unassembled WGS sequence"/>
</dbReference>
<keyword evidence="4" id="KW-1185">Reference proteome</keyword>
<protein>
    <recommendedName>
        <fullName evidence="5">NFX1-type zinc finger-containing protein 1</fullName>
    </recommendedName>
</protein>
<dbReference type="InterPro" id="IPR047187">
    <property type="entry name" value="SF1_C_Upf1"/>
</dbReference>
<evidence type="ECO:0000259" key="2">
    <source>
        <dbReference type="Pfam" id="PF13087"/>
    </source>
</evidence>
<dbReference type="CDD" id="cd18808">
    <property type="entry name" value="SF1_C_Upf1"/>
    <property type="match status" value="1"/>
</dbReference>
<dbReference type="PANTHER" id="PTHR10887:SF341">
    <property type="entry name" value="NFX1-TYPE ZINC FINGER-CONTAINING PROTEIN 1"/>
    <property type="match status" value="1"/>
</dbReference>
<feature type="domain" description="DNA2/NAM7 helicase helicase" evidence="1">
    <location>
        <begin position="6"/>
        <end position="56"/>
    </location>
</feature>
<dbReference type="Gene3D" id="3.40.50.300">
    <property type="entry name" value="P-loop containing nucleotide triphosphate hydrolases"/>
    <property type="match status" value="2"/>
</dbReference>
<reference evidence="3" key="1">
    <citation type="submission" date="2023-07" db="EMBL/GenBank/DDBJ databases">
        <authorList>
            <person name="Stuckert A."/>
        </authorList>
    </citation>
    <scope>NUCLEOTIDE SEQUENCE</scope>
</reference>
<evidence type="ECO:0008006" key="5">
    <source>
        <dbReference type="Google" id="ProtNLM"/>
    </source>
</evidence>
<sequence length="454" mass="51631">MTTTGAAKYRSILQEVEPRIVIVEEAAEVLEAHTITTLSAACQHLILIGDHQQLRPSANVYDLAKNFNLEVSLFERLIQSDLPFVRLDYQHRMRPEIARLLTPHIYTQLENHPSVLNYENIKALRAYASRLGPEAAACTSHRRQNYKGPSDRKGVSTNLFFVQHEFLEQEIQDGRSHQNKHEAEFIVELCKYFLHQEYKPSQITILTTYTGQLFCLRKLMPAKTFTGVKVHVVDKYQGEENDIILLSLVRSNKQKKVGFLQISNRICVALSRAKKGLFCIGNMNMLGTVSLWSHILCTLRQGAQVGDHLMLSCQNHPNNRTLVSKASDFKKVPEGGCTQKCDFRLNCGHVCTRVCHPYDLEHKEYQCNKDCQKVLCGDGHRCKRKCFETCGKCMEKVEKLMPLCGHRQMVPCSISVNDFCCTVPCSRSSSVVIHAKSFVEKNVKNAVKRQLESS</sequence>
<dbReference type="EMBL" id="CAUEEQ010011527">
    <property type="protein sequence ID" value="CAJ0935708.1"/>
    <property type="molecule type" value="Genomic_DNA"/>
</dbReference>
<gene>
    <name evidence="3" type="ORF">RIMI_LOCUS6415009</name>
</gene>
<accession>A0ABN9LC61</accession>
<dbReference type="Pfam" id="PF13086">
    <property type="entry name" value="AAA_11"/>
    <property type="match status" value="1"/>
</dbReference>
<dbReference type="Pfam" id="PF13087">
    <property type="entry name" value="AAA_12"/>
    <property type="match status" value="1"/>
</dbReference>
<name>A0ABN9LC61_9NEOB</name>
<dbReference type="InterPro" id="IPR045055">
    <property type="entry name" value="DNA2/NAM7-like"/>
</dbReference>
<dbReference type="PANTHER" id="PTHR10887">
    <property type="entry name" value="DNA2/NAM7 HELICASE FAMILY"/>
    <property type="match status" value="1"/>
</dbReference>
<dbReference type="SUPFAM" id="SSF52540">
    <property type="entry name" value="P-loop containing nucleoside triphosphate hydrolases"/>
    <property type="match status" value="1"/>
</dbReference>
<evidence type="ECO:0000313" key="3">
    <source>
        <dbReference type="EMBL" id="CAJ0935708.1"/>
    </source>
</evidence>
<evidence type="ECO:0000259" key="1">
    <source>
        <dbReference type="Pfam" id="PF13086"/>
    </source>
</evidence>
<dbReference type="InterPro" id="IPR041677">
    <property type="entry name" value="DNA2/NAM7_AAA_11"/>
</dbReference>
<feature type="domain" description="DNA2/NAM7 helicase-like C-terminal" evidence="2">
    <location>
        <begin position="69"/>
        <end position="283"/>
    </location>
</feature>
<dbReference type="InterPro" id="IPR027417">
    <property type="entry name" value="P-loop_NTPase"/>
</dbReference>
<dbReference type="InterPro" id="IPR041679">
    <property type="entry name" value="DNA2/NAM7-like_C"/>
</dbReference>
<comment type="caution">
    <text evidence="3">The sequence shown here is derived from an EMBL/GenBank/DDBJ whole genome shotgun (WGS) entry which is preliminary data.</text>
</comment>
<organism evidence="3 4">
    <name type="scientific">Ranitomeya imitator</name>
    <name type="common">mimic poison frog</name>
    <dbReference type="NCBI Taxonomy" id="111125"/>
    <lineage>
        <taxon>Eukaryota</taxon>
        <taxon>Metazoa</taxon>
        <taxon>Chordata</taxon>
        <taxon>Craniata</taxon>
        <taxon>Vertebrata</taxon>
        <taxon>Euteleostomi</taxon>
        <taxon>Amphibia</taxon>
        <taxon>Batrachia</taxon>
        <taxon>Anura</taxon>
        <taxon>Neobatrachia</taxon>
        <taxon>Hyloidea</taxon>
        <taxon>Dendrobatidae</taxon>
        <taxon>Dendrobatinae</taxon>
        <taxon>Ranitomeya</taxon>
    </lineage>
</organism>
<evidence type="ECO:0000313" key="4">
    <source>
        <dbReference type="Proteomes" id="UP001176940"/>
    </source>
</evidence>